<dbReference type="AlphaFoldDB" id="A0A0G0QLD7"/>
<reference evidence="2 3" key="1">
    <citation type="journal article" date="2015" name="Nature">
        <title>rRNA introns, odd ribosomes, and small enigmatic genomes across a large radiation of phyla.</title>
        <authorList>
            <person name="Brown C.T."/>
            <person name="Hug L.A."/>
            <person name="Thomas B.C."/>
            <person name="Sharon I."/>
            <person name="Castelle C.J."/>
            <person name="Singh A."/>
            <person name="Wilkins M.J."/>
            <person name="Williams K.H."/>
            <person name="Banfield J.F."/>
        </authorList>
    </citation>
    <scope>NUCLEOTIDE SEQUENCE [LARGE SCALE GENOMIC DNA]</scope>
</reference>
<sequence length="293" mass="32595">MDKISVYTTKYLVIALILVGVIFGDSAFAAINFDETINKSEGNQEKLVCNVIGQLGLGCLRTGMITGNGPLASGTTVGGSNTNTTQSSNSVQNSNTSNSSKSSSSWFGKYNLSANVYTGTVTRKISKEDVSLVKVVGSPEVYEIVRGMKHLVPSEEVFLNYGYKKEMVREIPQVELNKYPRVRLVQPKGSKKVYYLTEAGFVRLVPDAKVYESYGDRKEDILVISTKEFNLYPVNQYVYLENPLNRDVFSVDGSTKKYLTPMAIRRMGLKEFQVAPVNQFEMSFYKTGEPIIN</sequence>
<name>A0A0G0QLD7_9BACT</name>
<protein>
    <submittedName>
        <fullName evidence="2">Uncharacterized protein</fullName>
    </submittedName>
</protein>
<dbReference type="Proteomes" id="UP000034072">
    <property type="component" value="Unassembled WGS sequence"/>
</dbReference>
<proteinExistence type="predicted"/>
<feature type="region of interest" description="Disordered" evidence="1">
    <location>
        <begin position="75"/>
        <end position="105"/>
    </location>
</feature>
<accession>A0A0G0QLD7</accession>
<comment type="caution">
    <text evidence="2">The sequence shown here is derived from an EMBL/GenBank/DDBJ whole genome shotgun (WGS) entry which is preliminary data.</text>
</comment>
<evidence type="ECO:0000313" key="3">
    <source>
        <dbReference type="Proteomes" id="UP000034072"/>
    </source>
</evidence>
<evidence type="ECO:0000313" key="2">
    <source>
        <dbReference type="EMBL" id="KKR41239.1"/>
    </source>
</evidence>
<evidence type="ECO:0000256" key="1">
    <source>
        <dbReference type="SAM" id="MobiDB-lite"/>
    </source>
</evidence>
<dbReference type="EMBL" id="LBXZ01000001">
    <property type="protein sequence ID" value="KKR41239.1"/>
    <property type="molecule type" value="Genomic_DNA"/>
</dbReference>
<gene>
    <name evidence="2" type="ORF">UT75_C0001G0143</name>
</gene>
<organism evidence="2 3">
    <name type="scientific">Candidatus Yanofskybacteria bacterium GW2011_GWE2_40_11</name>
    <dbReference type="NCBI Taxonomy" id="1619033"/>
    <lineage>
        <taxon>Bacteria</taxon>
        <taxon>Candidatus Yanofskyibacteriota</taxon>
    </lineage>
</organism>